<dbReference type="HOGENOM" id="CLU_1461140_0_0_1"/>
<organism evidence="1 2">
    <name type="scientific">Chaetomium globosum (strain ATCC 6205 / CBS 148.51 / DSM 1962 / NBRC 6347 / NRRL 1970)</name>
    <name type="common">Soil fungus</name>
    <dbReference type="NCBI Taxonomy" id="306901"/>
    <lineage>
        <taxon>Eukaryota</taxon>
        <taxon>Fungi</taxon>
        <taxon>Dikarya</taxon>
        <taxon>Ascomycota</taxon>
        <taxon>Pezizomycotina</taxon>
        <taxon>Sordariomycetes</taxon>
        <taxon>Sordariomycetidae</taxon>
        <taxon>Sordariales</taxon>
        <taxon>Chaetomiaceae</taxon>
        <taxon>Chaetomium</taxon>
    </lineage>
</organism>
<dbReference type="EMBL" id="CH408029">
    <property type="protein sequence ID" value="EAQ91915.1"/>
    <property type="molecule type" value="Genomic_DNA"/>
</dbReference>
<keyword evidence="2" id="KW-1185">Reference proteome</keyword>
<dbReference type="OrthoDB" id="10377700at2759"/>
<dbReference type="Proteomes" id="UP000001056">
    <property type="component" value="Unassembled WGS sequence"/>
</dbReference>
<dbReference type="InParanoid" id="Q2HI04"/>
<evidence type="ECO:0000313" key="1">
    <source>
        <dbReference type="EMBL" id="EAQ91915.1"/>
    </source>
</evidence>
<dbReference type="RefSeq" id="XP_001219371.1">
    <property type="nucleotide sequence ID" value="XM_001219370.1"/>
</dbReference>
<proteinExistence type="predicted"/>
<reference evidence="2" key="1">
    <citation type="journal article" date="2015" name="Genome Announc.">
        <title>Draft genome sequence of the cellulolytic fungus Chaetomium globosum.</title>
        <authorList>
            <person name="Cuomo C.A."/>
            <person name="Untereiner W.A."/>
            <person name="Ma L.-J."/>
            <person name="Grabherr M."/>
            <person name="Birren B.W."/>
        </authorList>
    </citation>
    <scope>NUCLEOTIDE SEQUENCE [LARGE SCALE GENOMIC DNA]</scope>
    <source>
        <strain evidence="2">ATCC 6205 / CBS 148.51 / DSM 1962 / NBRC 6347 / NRRL 1970</strain>
    </source>
</reference>
<name>Q2HI04_CHAGB</name>
<gene>
    <name evidence="1" type="ORF">CHGG_00150</name>
</gene>
<dbReference type="VEuPathDB" id="FungiDB:CHGG_00150"/>
<evidence type="ECO:0000313" key="2">
    <source>
        <dbReference type="Proteomes" id="UP000001056"/>
    </source>
</evidence>
<sequence length="185" mass="20096">MPSEKLHHRAMSMFRRKADSMQILNAAVPFRVSPSCQEQVHGVEAAVLRCRFESCTAGALAPASVEVGATSDEALDQTDVPFSRGQLYRNYIRTDGGGEGSITIRSSYGVYVDMASEQGLDDIHASSADCDAEWCIIAPIIPVHVDSTPRVNIFTALEYSLDEAKWQLSIDGSTQGETVGLISRL</sequence>
<dbReference type="GeneID" id="4387104"/>
<dbReference type="AlphaFoldDB" id="Q2HI04"/>
<accession>Q2HI04</accession>
<protein>
    <submittedName>
        <fullName evidence="1">Uncharacterized protein</fullName>
    </submittedName>
</protein>